<reference evidence="3" key="2">
    <citation type="submission" date="2025-08" db="UniProtKB">
        <authorList>
            <consortium name="Ensembl"/>
        </authorList>
    </citation>
    <scope>IDENTIFICATION</scope>
</reference>
<dbReference type="GO" id="GO:0031122">
    <property type="term" value="P:cytoplasmic microtubule organization"/>
    <property type="evidence" value="ECO:0007669"/>
    <property type="project" value="TreeGrafter"/>
</dbReference>
<evidence type="ECO:0000256" key="1">
    <source>
        <dbReference type="SAM" id="Coils"/>
    </source>
</evidence>
<proteinExistence type="predicted"/>
<feature type="compositionally biased region" description="Low complexity" evidence="2">
    <location>
        <begin position="147"/>
        <end position="157"/>
    </location>
</feature>
<dbReference type="OMA" id="RTHTHXH"/>
<evidence type="ECO:0000313" key="3">
    <source>
        <dbReference type="Ensembl" id="ENSSFAP00005019537.1"/>
    </source>
</evidence>
<dbReference type="GO" id="GO:0034451">
    <property type="term" value="C:centriolar satellite"/>
    <property type="evidence" value="ECO:0007669"/>
    <property type="project" value="TreeGrafter"/>
</dbReference>
<sequence length="157" mass="17262">GSGAAAATKIVELSKKIRELSAELEQEKTRTKQQTFRIMALEKEVQKRRQMLCLCNLLSGTTASADSPTIRCLQDKLAAAQLKVVEYRNQVQASKQELKVAQKVLLSELGEDVPLQQLLASPTSFRGRAQQILALQTRVSPPPPPQEQVQVKVQGGT</sequence>
<dbReference type="AlphaFoldDB" id="A0A672GMQ3"/>
<evidence type="ECO:0000256" key="2">
    <source>
        <dbReference type="SAM" id="MobiDB-lite"/>
    </source>
</evidence>
<evidence type="ECO:0000313" key="4">
    <source>
        <dbReference type="Proteomes" id="UP000472267"/>
    </source>
</evidence>
<accession>A0A672GMQ3</accession>
<protein>
    <submittedName>
        <fullName evidence="3">Uncharacterized protein</fullName>
    </submittedName>
</protein>
<reference evidence="3" key="1">
    <citation type="submission" date="2019-06" db="EMBL/GenBank/DDBJ databases">
        <authorList>
            <consortium name="Wellcome Sanger Institute Data Sharing"/>
        </authorList>
    </citation>
    <scope>NUCLEOTIDE SEQUENCE [LARGE SCALE GENOMIC DNA]</scope>
</reference>
<dbReference type="PANTHER" id="PTHR31935">
    <property type="entry name" value="COILED-COIL DOMAIN-CONTAINING PROTEIN 13"/>
    <property type="match status" value="1"/>
</dbReference>
<dbReference type="Proteomes" id="UP000472267">
    <property type="component" value="Chromosome 18"/>
</dbReference>
<name>A0A672GMQ3_SALFA</name>
<dbReference type="InterPro" id="IPR038929">
    <property type="entry name" value="CCDC13"/>
</dbReference>
<feature type="region of interest" description="Disordered" evidence="2">
    <location>
        <begin position="138"/>
        <end position="157"/>
    </location>
</feature>
<dbReference type="PANTHER" id="PTHR31935:SF1">
    <property type="entry name" value="COILED-COIL DOMAIN-CONTAINING PROTEIN 13"/>
    <property type="match status" value="1"/>
</dbReference>
<feature type="coiled-coil region" evidence="1">
    <location>
        <begin position="70"/>
        <end position="104"/>
    </location>
</feature>
<dbReference type="Ensembl" id="ENSSFAT00005020320.1">
    <property type="protein sequence ID" value="ENSSFAP00005019537.1"/>
    <property type="gene ID" value="ENSSFAG00005010230.1"/>
</dbReference>
<organism evidence="3 4">
    <name type="scientific">Salarias fasciatus</name>
    <name type="common">Jewelled blenny</name>
    <name type="synonym">Blennius fasciatus</name>
    <dbReference type="NCBI Taxonomy" id="181472"/>
    <lineage>
        <taxon>Eukaryota</taxon>
        <taxon>Metazoa</taxon>
        <taxon>Chordata</taxon>
        <taxon>Craniata</taxon>
        <taxon>Vertebrata</taxon>
        <taxon>Euteleostomi</taxon>
        <taxon>Actinopterygii</taxon>
        <taxon>Neopterygii</taxon>
        <taxon>Teleostei</taxon>
        <taxon>Neoteleostei</taxon>
        <taxon>Acanthomorphata</taxon>
        <taxon>Ovalentaria</taxon>
        <taxon>Blenniimorphae</taxon>
        <taxon>Blenniiformes</taxon>
        <taxon>Blennioidei</taxon>
        <taxon>Blenniidae</taxon>
        <taxon>Salariinae</taxon>
        <taxon>Salarias</taxon>
    </lineage>
</organism>
<keyword evidence="1" id="KW-0175">Coiled coil</keyword>
<dbReference type="InParanoid" id="A0A672GMQ3"/>
<dbReference type="GO" id="GO:1905515">
    <property type="term" value="P:non-motile cilium assembly"/>
    <property type="evidence" value="ECO:0007669"/>
    <property type="project" value="TreeGrafter"/>
</dbReference>
<keyword evidence="4" id="KW-1185">Reference proteome</keyword>
<reference evidence="3" key="3">
    <citation type="submission" date="2025-09" db="UniProtKB">
        <authorList>
            <consortium name="Ensembl"/>
        </authorList>
    </citation>
    <scope>IDENTIFICATION</scope>
</reference>